<reference evidence="1" key="1">
    <citation type="submission" date="2021-08" db="EMBL/GenBank/DDBJ databases">
        <title>The first chromosome-level gecko genome reveals the dynamic sex chromosomes of Neotropical dwarf geckos (Sphaerodactylidae: Sphaerodactylus).</title>
        <authorList>
            <person name="Pinto B.J."/>
            <person name="Keating S.E."/>
            <person name="Gamble T."/>
        </authorList>
    </citation>
    <scope>NUCLEOTIDE SEQUENCE</scope>
    <source>
        <strain evidence="1">TG3544</strain>
    </source>
</reference>
<evidence type="ECO:0000313" key="1">
    <source>
        <dbReference type="EMBL" id="KAH8013243.1"/>
    </source>
</evidence>
<organism evidence="1 2">
    <name type="scientific">Sphaerodactylus townsendi</name>
    <dbReference type="NCBI Taxonomy" id="933632"/>
    <lineage>
        <taxon>Eukaryota</taxon>
        <taxon>Metazoa</taxon>
        <taxon>Chordata</taxon>
        <taxon>Craniata</taxon>
        <taxon>Vertebrata</taxon>
        <taxon>Euteleostomi</taxon>
        <taxon>Lepidosauria</taxon>
        <taxon>Squamata</taxon>
        <taxon>Bifurcata</taxon>
        <taxon>Gekkota</taxon>
        <taxon>Sphaerodactylidae</taxon>
        <taxon>Sphaerodactylus</taxon>
    </lineage>
</organism>
<protein>
    <submittedName>
        <fullName evidence="1">Uncharacterized protein</fullName>
    </submittedName>
</protein>
<dbReference type="Proteomes" id="UP000827872">
    <property type="component" value="Linkage Group LG02"/>
</dbReference>
<accession>A0ACB8G2D3</accession>
<name>A0ACB8G2D3_9SAUR</name>
<keyword evidence="2" id="KW-1185">Reference proteome</keyword>
<gene>
    <name evidence="1" type="ORF">K3G42_014546</name>
</gene>
<sequence length="105" mass="12058">MLKCKCVYLTVILHWNSYIISNIIHSFEISTYKKPSVTLSNSPLQVIAFELNVPHGKDRNLTLNFTEPVHSPQSSYGVNTGIKTIRLCQRCFQNGEQEQKYLFPP</sequence>
<evidence type="ECO:0000313" key="2">
    <source>
        <dbReference type="Proteomes" id="UP000827872"/>
    </source>
</evidence>
<comment type="caution">
    <text evidence="1">The sequence shown here is derived from an EMBL/GenBank/DDBJ whole genome shotgun (WGS) entry which is preliminary data.</text>
</comment>
<proteinExistence type="predicted"/>
<dbReference type="EMBL" id="CM037615">
    <property type="protein sequence ID" value="KAH8013243.1"/>
    <property type="molecule type" value="Genomic_DNA"/>
</dbReference>